<evidence type="ECO:0000313" key="1">
    <source>
        <dbReference type="EMBL" id="RAJ20879.1"/>
    </source>
</evidence>
<dbReference type="STRING" id="188932.AY601_1162"/>
<dbReference type="InterPro" id="IPR002763">
    <property type="entry name" value="DUF72"/>
</dbReference>
<dbReference type="Gene3D" id="3.20.20.410">
    <property type="entry name" value="Protein of unknown function UPF0759"/>
    <property type="match status" value="1"/>
</dbReference>
<protein>
    <submittedName>
        <fullName evidence="1">Uncharacterized protein YecE (DUF72 family)</fullName>
    </submittedName>
</protein>
<organism evidence="1 2">
    <name type="scientific">Pedobacter cryoconitis</name>
    <dbReference type="NCBI Taxonomy" id="188932"/>
    <lineage>
        <taxon>Bacteria</taxon>
        <taxon>Pseudomonadati</taxon>
        <taxon>Bacteroidota</taxon>
        <taxon>Sphingobacteriia</taxon>
        <taxon>Sphingobacteriales</taxon>
        <taxon>Sphingobacteriaceae</taxon>
        <taxon>Pedobacter</taxon>
    </lineage>
</organism>
<evidence type="ECO:0000313" key="2">
    <source>
        <dbReference type="Proteomes" id="UP000249754"/>
    </source>
</evidence>
<dbReference type="OrthoDB" id="9780310at2"/>
<dbReference type="InterPro" id="IPR036520">
    <property type="entry name" value="UPF0759_sf"/>
</dbReference>
<dbReference type="Proteomes" id="UP000249754">
    <property type="component" value="Unassembled WGS sequence"/>
</dbReference>
<reference evidence="1 2" key="1">
    <citation type="submission" date="2018-06" db="EMBL/GenBank/DDBJ databases">
        <title>Genomic Encyclopedia of Archaeal and Bacterial Type Strains, Phase II (KMG-II): from individual species to whole genera.</title>
        <authorList>
            <person name="Goeker M."/>
        </authorList>
    </citation>
    <scope>NUCLEOTIDE SEQUENCE [LARGE SCALE GENOMIC DNA]</scope>
    <source>
        <strain evidence="1 2">DSM 14825</strain>
    </source>
</reference>
<dbReference type="RefSeq" id="WP_111636361.1">
    <property type="nucleotide sequence ID" value="NZ_QLLR01000046.1"/>
</dbReference>
<dbReference type="Pfam" id="PF01904">
    <property type="entry name" value="DUF72"/>
    <property type="match status" value="1"/>
</dbReference>
<dbReference type="PANTHER" id="PTHR30348">
    <property type="entry name" value="UNCHARACTERIZED PROTEIN YECE"/>
    <property type="match status" value="1"/>
</dbReference>
<dbReference type="SUPFAM" id="SSF117396">
    <property type="entry name" value="TM1631-like"/>
    <property type="match status" value="1"/>
</dbReference>
<dbReference type="EMBL" id="QLLR01000046">
    <property type="protein sequence ID" value="RAJ20879.1"/>
    <property type="molecule type" value="Genomic_DNA"/>
</dbReference>
<comment type="caution">
    <text evidence="1">The sequence shown here is derived from an EMBL/GenBank/DDBJ whole genome shotgun (WGS) entry which is preliminary data.</text>
</comment>
<name>A0A327RVY3_9SPHI</name>
<sequence>MGKNNVPAYYSGTSGLLLPVRNKLFYPEEFKEKSRLCFYSSMMNSIEINSSFYKIPMASTVAKWAMDVPENFRFTFKLPKIITHNKGLAFDPESVKKFMEVISLAGDKKGCLLVQFPPAVRIGNLNQLTLLMACLRECDKAGEWNIALEFRHVSLYCDQVYRLLDEYGLGMVIQDKPPANTPMLDTDLNFVYLRFHGPGGSYRGSYQDDLMSEYAAYIREWMAEGKTVYAYFNNTMGEAIANLFTLKDLVLGTIRDDTSMRK</sequence>
<gene>
    <name evidence="1" type="ORF">LY11_05081</name>
</gene>
<accession>A0A327RVY3</accession>
<dbReference type="PANTHER" id="PTHR30348:SF14">
    <property type="entry name" value="BLR8050 PROTEIN"/>
    <property type="match status" value="1"/>
</dbReference>
<proteinExistence type="predicted"/>
<dbReference type="AlphaFoldDB" id="A0A327RVY3"/>